<proteinExistence type="predicted"/>
<dbReference type="EMBL" id="JACVXC010000001">
    <property type="protein sequence ID" value="MBD0834478.1"/>
    <property type="molecule type" value="Genomic_DNA"/>
</dbReference>
<keyword evidence="1" id="KW-0472">Membrane</keyword>
<feature type="transmembrane region" description="Helical" evidence="1">
    <location>
        <begin position="73"/>
        <end position="93"/>
    </location>
</feature>
<protein>
    <submittedName>
        <fullName evidence="2">Uncharacterized protein</fullName>
    </submittedName>
</protein>
<organism evidence="2 3">
    <name type="scientific">Aestuariibaculum suncheonense</name>
    <dbReference type="NCBI Taxonomy" id="1028745"/>
    <lineage>
        <taxon>Bacteria</taxon>
        <taxon>Pseudomonadati</taxon>
        <taxon>Bacteroidota</taxon>
        <taxon>Flavobacteriia</taxon>
        <taxon>Flavobacteriales</taxon>
        <taxon>Flavobacteriaceae</taxon>
    </lineage>
</organism>
<keyword evidence="3" id="KW-1185">Reference proteome</keyword>
<dbReference type="Proteomes" id="UP000602057">
    <property type="component" value="Unassembled WGS sequence"/>
</dbReference>
<accession>A0A8J6U9U3</accession>
<dbReference type="AlphaFoldDB" id="A0A8J6U9U3"/>
<sequence length="96" mass="11014">MLVNNTYNELELLTQKIETNTADLKDYQRYEILLQNGGLSKEYIYSYLNRAGFNDWNELLNARKEKERAKDNNAKLIGGIIGLGLGILIAKLFSEE</sequence>
<comment type="caution">
    <text evidence="2">The sequence shown here is derived from an EMBL/GenBank/DDBJ whole genome shotgun (WGS) entry which is preliminary data.</text>
</comment>
<evidence type="ECO:0000313" key="3">
    <source>
        <dbReference type="Proteomes" id="UP000602057"/>
    </source>
</evidence>
<reference evidence="2" key="2">
    <citation type="submission" date="2020-09" db="EMBL/GenBank/DDBJ databases">
        <authorList>
            <person name="Wu Z."/>
        </authorList>
    </citation>
    <scope>NUCLEOTIDE SEQUENCE</scope>
    <source>
        <strain evidence="2">SC17</strain>
    </source>
</reference>
<name>A0A8J6U9U3_9FLAO</name>
<keyword evidence="1" id="KW-1133">Transmembrane helix</keyword>
<keyword evidence="1" id="KW-0812">Transmembrane</keyword>
<dbReference type="RefSeq" id="WP_188214949.1">
    <property type="nucleotide sequence ID" value="NZ_BAABGH010000004.1"/>
</dbReference>
<evidence type="ECO:0000256" key="1">
    <source>
        <dbReference type="SAM" id="Phobius"/>
    </source>
</evidence>
<reference evidence="2" key="1">
    <citation type="journal article" date="2013" name="Int. J. Syst. Evol. Microbiol.">
        <title>Aestuariibaculum suncheonense gen. nov., sp. nov., a marine bacterium of the family Flavobacteriaceae isolated from a tidal flat and emended descriptions of the genera Gaetbulibacter and Tamlana.</title>
        <authorList>
            <person name="Jeong S.H."/>
            <person name="Park M.S."/>
            <person name="Jin H.M."/>
            <person name="Lee K."/>
            <person name="Park W."/>
            <person name="Jeon C.O."/>
        </authorList>
    </citation>
    <scope>NUCLEOTIDE SEQUENCE</scope>
    <source>
        <strain evidence="2">SC17</strain>
    </source>
</reference>
<evidence type="ECO:0000313" key="2">
    <source>
        <dbReference type="EMBL" id="MBD0834478.1"/>
    </source>
</evidence>
<gene>
    <name evidence="2" type="ORF">ICJ84_03405</name>
</gene>